<dbReference type="GO" id="GO:0003677">
    <property type="term" value="F:DNA binding"/>
    <property type="evidence" value="ECO:0007669"/>
    <property type="project" value="UniProtKB-KW"/>
</dbReference>
<evidence type="ECO:0000256" key="9">
    <source>
        <dbReference type="ARBA" id="ARBA00023163"/>
    </source>
</evidence>
<evidence type="ECO:0000256" key="10">
    <source>
        <dbReference type="ARBA" id="ARBA00023242"/>
    </source>
</evidence>
<organism evidence="13 14">
    <name type="scientific">Wallemia mellicola (strain ATCC MYA-4683 / CBS 633.66)</name>
    <name type="common">Wallemia sebi (CBS 633.66)</name>
    <dbReference type="NCBI Taxonomy" id="671144"/>
    <lineage>
        <taxon>Eukaryota</taxon>
        <taxon>Fungi</taxon>
        <taxon>Dikarya</taxon>
        <taxon>Basidiomycota</taxon>
        <taxon>Wallemiomycotina</taxon>
        <taxon>Wallemiomycetes</taxon>
        <taxon>Wallemiales</taxon>
        <taxon>Wallemiaceae</taxon>
        <taxon>Wallemia</taxon>
    </lineage>
</organism>
<dbReference type="SMART" id="SM00355">
    <property type="entry name" value="ZnF_C2H2"/>
    <property type="match status" value="2"/>
</dbReference>
<keyword evidence="9" id="KW-0804">Transcription</keyword>
<dbReference type="KEGG" id="wse:WALSEDRAFT_18648"/>
<keyword evidence="6" id="KW-0862">Zinc</keyword>
<evidence type="ECO:0000256" key="5">
    <source>
        <dbReference type="ARBA" id="ARBA00022771"/>
    </source>
</evidence>
<evidence type="ECO:0000256" key="1">
    <source>
        <dbReference type="ARBA" id="ARBA00004123"/>
    </source>
</evidence>
<accession>I4YCA4</accession>
<reference evidence="13 14" key="1">
    <citation type="journal article" date="2012" name="Fungal Genet. Biol.">
        <title>The genome of the xerotolerant mold Wallemia sebi reveals adaptations to osmotic stress and suggests cryptic sexual reproduction.</title>
        <authorList>
            <person name="Padamsee M."/>
            <person name="Kumar T.K.A."/>
            <person name="Riley R."/>
            <person name="Binder M."/>
            <person name="Boyd A."/>
            <person name="Calvo A.M."/>
            <person name="Furukawa K."/>
            <person name="Hesse C."/>
            <person name="Hohmann S."/>
            <person name="James T.Y."/>
            <person name="LaButti K."/>
            <person name="Lapidus A."/>
            <person name="Lindquist E."/>
            <person name="Lucas S."/>
            <person name="Miller K."/>
            <person name="Shantappa S."/>
            <person name="Grigoriev I.V."/>
            <person name="Hibbett D.S."/>
            <person name="McLaughlin D.J."/>
            <person name="Spatafora J.W."/>
            <person name="Aime M.C."/>
        </authorList>
    </citation>
    <scope>NUCLEOTIDE SEQUENCE [LARGE SCALE GENOMIC DNA]</scope>
    <source>
        <strain evidence="14">ATCC MYA-4683 / CBS 633.66</strain>
    </source>
</reference>
<dbReference type="FunFam" id="3.30.160.60:FF:001156">
    <property type="entry name" value="Zinc finger protein 407"/>
    <property type="match status" value="1"/>
</dbReference>
<keyword evidence="3" id="KW-0479">Metal-binding</keyword>
<keyword evidence="8" id="KW-0238">DNA-binding</keyword>
<keyword evidence="10" id="KW-0539">Nucleus</keyword>
<evidence type="ECO:0000259" key="12">
    <source>
        <dbReference type="PROSITE" id="PS50157"/>
    </source>
</evidence>
<evidence type="ECO:0000256" key="8">
    <source>
        <dbReference type="ARBA" id="ARBA00023125"/>
    </source>
</evidence>
<evidence type="ECO:0000313" key="13">
    <source>
        <dbReference type="EMBL" id="EIM21596.1"/>
    </source>
</evidence>
<dbReference type="EMBL" id="JH668231">
    <property type="protein sequence ID" value="EIM21596.1"/>
    <property type="molecule type" value="Genomic_DNA"/>
</dbReference>
<sequence>MYELTSDLQNYKLNHNLDNKNKKSIYYYNEPVNKHIFRSSGQANCQSTSREFKCSICDQQFSRNYDLKRHQNIHLLIKSYTCNCGKTFSRKDALKRHLLIKGC</sequence>
<keyword evidence="4" id="KW-0677">Repeat</keyword>
<dbReference type="PANTHER" id="PTHR24394">
    <property type="entry name" value="ZINC FINGER PROTEIN"/>
    <property type="match status" value="1"/>
</dbReference>
<evidence type="ECO:0000256" key="3">
    <source>
        <dbReference type="ARBA" id="ARBA00022723"/>
    </source>
</evidence>
<dbReference type="Proteomes" id="UP000005242">
    <property type="component" value="Unassembled WGS sequence"/>
</dbReference>
<dbReference type="SUPFAM" id="SSF57667">
    <property type="entry name" value="beta-beta-alpha zinc fingers"/>
    <property type="match status" value="1"/>
</dbReference>
<dbReference type="PROSITE" id="PS50157">
    <property type="entry name" value="ZINC_FINGER_C2H2_2"/>
    <property type="match status" value="1"/>
</dbReference>
<keyword evidence="14" id="KW-1185">Reference proteome</keyword>
<evidence type="ECO:0000256" key="6">
    <source>
        <dbReference type="ARBA" id="ARBA00022833"/>
    </source>
</evidence>
<evidence type="ECO:0000313" key="14">
    <source>
        <dbReference type="Proteomes" id="UP000005242"/>
    </source>
</evidence>
<dbReference type="HOGENOM" id="CLU_2265798_0_0_1"/>
<evidence type="ECO:0000256" key="7">
    <source>
        <dbReference type="ARBA" id="ARBA00023015"/>
    </source>
</evidence>
<comment type="similarity">
    <text evidence="2">Belongs to the krueppel C2H2-type zinc-finger protein family.</text>
</comment>
<dbReference type="eggNOG" id="KOG1721">
    <property type="taxonomic scope" value="Eukaryota"/>
</dbReference>
<proteinExistence type="inferred from homology"/>
<dbReference type="InterPro" id="IPR013087">
    <property type="entry name" value="Znf_C2H2_type"/>
</dbReference>
<keyword evidence="5 11" id="KW-0863">Zinc-finger</keyword>
<dbReference type="GO" id="GO:0008270">
    <property type="term" value="F:zinc ion binding"/>
    <property type="evidence" value="ECO:0007669"/>
    <property type="project" value="UniProtKB-KW"/>
</dbReference>
<dbReference type="FunFam" id="3.30.160.60:FF:000100">
    <property type="entry name" value="Zinc finger 45-like"/>
    <property type="match status" value="1"/>
</dbReference>
<dbReference type="STRING" id="671144.I4YCA4"/>
<dbReference type="GeneID" id="18470776"/>
<evidence type="ECO:0000256" key="2">
    <source>
        <dbReference type="ARBA" id="ARBA00006991"/>
    </source>
</evidence>
<evidence type="ECO:0000256" key="11">
    <source>
        <dbReference type="PROSITE-ProRule" id="PRU00042"/>
    </source>
</evidence>
<dbReference type="Gene3D" id="3.30.160.60">
    <property type="entry name" value="Classic Zinc Finger"/>
    <property type="match status" value="2"/>
</dbReference>
<name>I4YCA4_WALMC</name>
<comment type="subcellular location">
    <subcellularLocation>
        <location evidence="1">Nucleus</location>
    </subcellularLocation>
</comment>
<dbReference type="InParanoid" id="I4YCA4"/>
<dbReference type="RefSeq" id="XP_006958248.1">
    <property type="nucleotide sequence ID" value="XM_006958186.1"/>
</dbReference>
<dbReference type="PANTHER" id="PTHR24394:SF44">
    <property type="entry name" value="ZINC FINGER PROTEIN 271-LIKE"/>
    <property type="match status" value="1"/>
</dbReference>
<dbReference type="Pfam" id="PF00096">
    <property type="entry name" value="zf-C2H2"/>
    <property type="match status" value="2"/>
</dbReference>
<keyword evidence="7" id="KW-0805">Transcription regulation</keyword>
<dbReference type="PROSITE" id="PS00028">
    <property type="entry name" value="ZINC_FINGER_C2H2_1"/>
    <property type="match status" value="1"/>
</dbReference>
<dbReference type="AlphaFoldDB" id="I4YCA4"/>
<gene>
    <name evidence="13" type="ORF">WALSEDRAFT_18648</name>
</gene>
<feature type="domain" description="C2H2-type" evidence="12">
    <location>
        <begin position="52"/>
        <end position="79"/>
    </location>
</feature>
<dbReference type="GO" id="GO:0000981">
    <property type="term" value="F:DNA-binding transcription factor activity, RNA polymerase II-specific"/>
    <property type="evidence" value="ECO:0007669"/>
    <property type="project" value="TreeGrafter"/>
</dbReference>
<protein>
    <recommendedName>
        <fullName evidence="12">C2H2-type domain-containing protein</fullName>
    </recommendedName>
</protein>
<evidence type="ECO:0000256" key="4">
    <source>
        <dbReference type="ARBA" id="ARBA00022737"/>
    </source>
</evidence>
<dbReference type="GO" id="GO:0005634">
    <property type="term" value="C:nucleus"/>
    <property type="evidence" value="ECO:0007669"/>
    <property type="project" value="UniProtKB-SubCell"/>
</dbReference>
<dbReference type="InterPro" id="IPR036236">
    <property type="entry name" value="Znf_C2H2_sf"/>
</dbReference>